<dbReference type="GO" id="GO:0030975">
    <property type="term" value="F:thiamine binding"/>
    <property type="evidence" value="ECO:0007669"/>
    <property type="project" value="TreeGrafter"/>
</dbReference>
<feature type="chain" id="PRO_5003743743" description="Iron ABC transporter substrate-binding protein" evidence="2">
    <location>
        <begin position="25"/>
        <end position="360"/>
    </location>
</feature>
<proteinExistence type="predicted"/>
<keyword evidence="4" id="KW-1185">Reference proteome</keyword>
<dbReference type="PANTHER" id="PTHR30006:SF2">
    <property type="entry name" value="ABC TRANSPORTER SUBSTRATE-BINDING PROTEIN"/>
    <property type="match status" value="1"/>
</dbReference>
<gene>
    <name evidence="3" type="ORF">ME5_01746</name>
</gene>
<evidence type="ECO:0000256" key="1">
    <source>
        <dbReference type="ARBA" id="ARBA00022729"/>
    </source>
</evidence>
<reference evidence="3 4" key="1">
    <citation type="submission" date="2012-03" db="EMBL/GenBank/DDBJ databases">
        <title>The Genome Sequence of Bartonella tamiae Th239.</title>
        <authorList>
            <consortium name="The Broad Institute Genome Sequencing Platform"/>
            <consortium name="The Broad Institute Genome Sequencing Center for Infectious Disease"/>
            <person name="Feldgarden M."/>
            <person name="Kirby J."/>
            <person name="Kosoy M."/>
            <person name="Birtles R."/>
            <person name="Probert W.S."/>
            <person name="Chiaraviglio L."/>
            <person name="Young S.K."/>
            <person name="Zeng Q."/>
            <person name="Gargeya S."/>
            <person name="Fitzgerald M."/>
            <person name="Haas B."/>
            <person name="Abouelleil A."/>
            <person name="Alvarado L."/>
            <person name="Arachchi H.M."/>
            <person name="Berlin A."/>
            <person name="Chapman S.B."/>
            <person name="Gearin G."/>
            <person name="Goldberg J."/>
            <person name="Griggs A."/>
            <person name="Gujja S."/>
            <person name="Hansen M."/>
            <person name="Heiman D."/>
            <person name="Howarth C."/>
            <person name="Larimer J."/>
            <person name="Lui A."/>
            <person name="MacDonald P.J.P."/>
            <person name="McCowen C."/>
            <person name="Montmayeur A."/>
            <person name="Murphy C."/>
            <person name="Neiman D."/>
            <person name="Pearson M."/>
            <person name="Priest M."/>
            <person name="Roberts A."/>
            <person name="Saif S."/>
            <person name="Shea T."/>
            <person name="Sisk P."/>
            <person name="Stolte C."/>
            <person name="Sykes S."/>
            <person name="Wortman J."/>
            <person name="Nusbaum C."/>
            <person name="Birren B."/>
        </authorList>
    </citation>
    <scope>NUCLEOTIDE SEQUENCE [LARGE SCALE GENOMIC DNA]</scope>
    <source>
        <strain evidence="3 4">Th239</strain>
    </source>
</reference>
<dbReference type="STRING" id="1094558.ME5_01746"/>
<evidence type="ECO:0008006" key="5">
    <source>
        <dbReference type="Google" id="ProtNLM"/>
    </source>
</evidence>
<accession>J1JX61</accession>
<dbReference type="eggNOG" id="COG1840">
    <property type="taxonomic scope" value="Bacteria"/>
</dbReference>
<dbReference type="GO" id="GO:0015888">
    <property type="term" value="P:thiamine transport"/>
    <property type="evidence" value="ECO:0007669"/>
    <property type="project" value="TreeGrafter"/>
</dbReference>
<feature type="signal peptide" evidence="2">
    <location>
        <begin position="1"/>
        <end position="24"/>
    </location>
</feature>
<dbReference type="GO" id="GO:0030288">
    <property type="term" value="C:outer membrane-bounded periplasmic space"/>
    <property type="evidence" value="ECO:0007669"/>
    <property type="project" value="TreeGrafter"/>
</dbReference>
<dbReference type="SUPFAM" id="SSF53850">
    <property type="entry name" value="Periplasmic binding protein-like II"/>
    <property type="match status" value="1"/>
</dbReference>
<dbReference type="HOGENOM" id="CLU_026974_3_1_5"/>
<evidence type="ECO:0000313" key="3">
    <source>
        <dbReference type="EMBL" id="EJF89195.1"/>
    </source>
</evidence>
<evidence type="ECO:0000256" key="2">
    <source>
        <dbReference type="SAM" id="SignalP"/>
    </source>
</evidence>
<dbReference type="Proteomes" id="UP000008952">
    <property type="component" value="Unassembled WGS sequence"/>
</dbReference>
<dbReference type="OrthoDB" id="9766989at2"/>
<dbReference type="PANTHER" id="PTHR30006">
    <property type="entry name" value="THIAMINE-BINDING PERIPLASMIC PROTEIN-RELATED"/>
    <property type="match status" value="1"/>
</dbReference>
<dbReference type="Pfam" id="PF13343">
    <property type="entry name" value="SBP_bac_6"/>
    <property type="match status" value="1"/>
</dbReference>
<name>J1JX61_9HYPH</name>
<dbReference type="RefSeq" id="WP_008040351.1">
    <property type="nucleotide sequence ID" value="NZ_JH725147.1"/>
</dbReference>
<dbReference type="GO" id="GO:0030976">
    <property type="term" value="F:thiamine pyrophosphate binding"/>
    <property type="evidence" value="ECO:0007669"/>
    <property type="project" value="TreeGrafter"/>
</dbReference>
<protein>
    <recommendedName>
        <fullName evidence="5">Iron ABC transporter substrate-binding protein</fullName>
    </recommendedName>
</protein>
<keyword evidence="1 2" id="KW-0732">Signal</keyword>
<evidence type="ECO:0000313" key="4">
    <source>
        <dbReference type="Proteomes" id="UP000008952"/>
    </source>
</evidence>
<dbReference type="Gene3D" id="3.40.190.10">
    <property type="entry name" value="Periplasmic binding protein-like II"/>
    <property type="match status" value="2"/>
</dbReference>
<dbReference type="PATRIC" id="fig|1094558.3.peg.1875"/>
<comment type="caution">
    <text evidence="3">The sequence shown here is derived from an EMBL/GenBank/DDBJ whole genome shotgun (WGS) entry which is preliminary data.</text>
</comment>
<dbReference type="EMBL" id="AIMB01000008">
    <property type="protein sequence ID" value="EJF89195.1"/>
    <property type="molecule type" value="Genomic_DNA"/>
</dbReference>
<sequence>MLRRHFLMTIIGTAFISLSGFTFAQNLPGPELYEGEEILYKKALDYGMVVSFDTGPTWANWAGQFKAFQERYQGIEIVYNDIGSAATVVALDKARNRPQADTAYYFASSALDASKAGIVQSFQPVNYDKLPSQLRGQNEDWFSVHTLSVAFLVNKKLVKNIPEGWGDLLKEEYKNSIVYLDPRSTGQGQVVAFAANFGAGGTMDDINPGIKYLGELSKRGNILRTVGTTPYAQFLKGEIPIWIGYENDGLRAKYTDGMGDDIAVVIPKEASAAAPYAMSLVKNSPNPEAGQLWLNFVMSDMGQKIFAEGYVRPSVPGIKLPENVAHKMPSVPQVQPLDIIKATEKKAEIDKGWAEAVLGQ</sequence>
<dbReference type="AlphaFoldDB" id="J1JX61"/>
<organism evidence="3 4">
    <name type="scientific">Bartonella tamiae Th239</name>
    <dbReference type="NCBI Taxonomy" id="1094558"/>
    <lineage>
        <taxon>Bacteria</taxon>
        <taxon>Pseudomonadati</taxon>
        <taxon>Pseudomonadota</taxon>
        <taxon>Alphaproteobacteria</taxon>
        <taxon>Hyphomicrobiales</taxon>
        <taxon>Bartonellaceae</taxon>
        <taxon>Bartonella</taxon>
    </lineage>
</organism>